<feature type="domain" description="Peripheral subunit-binding (PSBD)" evidence="8">
    <location>
        <begin position="103"/>
        <end position="140"/>
    </location>
</feature>
<organism evidence="9">
    <name type="scientific">mine drainage metagenome</name>
    <dbReference type="NCBI Taxonomy" id="410659"/>
    <lineage>
        <taxon>unclassified sequences</taxon>
        <taxon>metagenomes</taxon>
        <taxon>ecological metagenomes</taxon>
    </lineage>
</organism>
<name>T1D8I5_9ZZZZ</name>
<feature type="region of interest" description="Disordered" evidence="6">
    <location>
        <begin position="57"/>
        <end position="83"/>
    </location>
</feature>
<evidence type="ECO:0000256" key="3">
    <source>
        <dbReference type="ARBA" id="ARBA00022679"/>
    </source>
</evidence>
<dbReference type="GO" id="GO:0016407">
    <property type="term" value="F:acetyltransferase activity"/>
    <property type="evidence" value="ECO:0007669"/>
    <property type="project" value="TreeGrafter"/>
</dbReference>
<evidence type="ECO:0000259" key="8">
    <source>
        <dbReference type="PROSITE" id="PS51826"/>
    </source>
</evidence>
<sequence length="304" mass="33270">VKPGDAIHKDQDMVEVMTDKVTVKIPSPVDGKVQEIKFDEGKVVKVGETMITVDDGKAEATSNFQSMEHPSPAPSTSSASVPRRQEAVIEIKDEDRRSISKVLASPAIRKLAKDLSVDLSIVHGTGPNGRVLEEDVKRYAVKRPAAPEPPIEQEEATPAPVAASAQTPNKVAPASTPVPSGDIIEPRGLRRLIFEKMTKSKQIMPHFTIIDSVDMTKIINIREDLKGQGITMGYTPFFVKASVLVLKEFPKFNAIYNESGKNYTQKHSYNIGVAVDTPDGLNVVVVKDADKKNLDFCVIRDRST</sequence>
<dbReference type="InterPro" id="IPR011053">
    <property type="entry name" value="Single_hybrid_motif"/>
</dbReference>
<evidence type="ECO:0000259" key="7">
    <source>
        <dbReference type="PROSITE" id="PS50968"/>
    </source>
</evidence>
<evidence type="ECO:0000256" key="2">
    <source>
        <dbReference type="ARBA" id="ARBA00007317"/>
    </source>
</evidence>
<dbReference type="GO" id="GO:0005737">
    <property type="term" value="C:cytoplasm"/>
    <property type="evidence" value="ECO:0007669"/>
    <property type="project" value="TreeGrafter"/>
</dbReference>
<gene>
    <name evidence="9" type="ORF">B1B_00666</name>
</gene>
<dbReference type="PROSITE" id="PS00189">
    <property type="entry name" value="LIPOYL"/>
    <property type="match status" value="1"/>
</dbReference>
<feature type="non-terminal residue" evidence="9">
    <location>
        <position position="1"/>
    </location>
</feature>
<feature type="domain" description="Lipoyl-binding" evidence="7">
    <location>
        <begin position="1"/>
        <end position="54"/>
    </location>
</feature>
<evidence type="ECO:0000256" key="5">
    <source>
        <dbReference type="ARBA" id="ARBA00023315"/>
    </source>
</evidence>
<comment type="caution">
    <text evidence="9">The sequence shown here is derived from an EMBL/GenBank/DDBJ whole genome shotgun (WGS) entry which is preliminary data.</text>
</comment>
<dbReference type="Pfam" id="PF00364">
    <property type="entry name" value="Biotin_lipoyl"/>
    <property type="match status" value="1"/>
</dbReference>
<dbReference type="SUPFAM" id="SSF47005">
    <property type="entry name" value="Peripheral subunit-binding domain of 2-oxo acid dehydrogenase complex"/>
    <property type="match status" value="1"/>
</dbReference>
<comment type="similarity">
    <text evidence="2">Belongs to the 2-oxoacid dehydrogenase family.</text>
</comment>
<dbReference type="InterPro" id="IPR000089">
    <property type="entry name" value="Biotin_lipoyl"/>
</dbReference>
<dbReference type="InterPro" id="IPR001078">
    <property type="entry name" value="2-oxoacid_DH_actylTfrase"/>
</dbReference>
<dbReference type="CDD" id="cd06849">
    <property type="entry name" value="lipoyl_domain"/>
    <property type="match status" value="1"/>
</dbReference>
<dbReference type="GO" id="GO:0031405">
    <property type="term" value="F:lipoic acid binding"/>
    <property type="evidence" value="ECO:0007669"/>
    <property type="project" value="TreeGrafter"/>
</dbReference>
<keyword evidence="4" id="KW-0450">Lipoyl</keyword>
<dbReference type="SUPFAM" id="SSF52777">
    <property type="entry name" value="CoA-dependent acyltransferases"/>
    <property type="match status" value="1"/>
</dbReference>
<dbReference type="InterPro" id="IPR050743">
    <property type="entry name" value="2-oxoacid_DH_E2_comp"/>
</dbReference>
<dbReference type="PROSITE" id="PS51826">
    <property type="entry name" value="PSBD"/>
    <property type="match status" value="1"/>
</dbReference>
<dbReference type="PANTHER" id="PTHR43178">
    <property type="entry name" value="DIHYDROLIPOAMIDE ACETYLTRANSFERASE COMPONENT OF PYRUVATE DEHYDROGENASE COMPLEX"/>
    <property type="match status" value="1"/>
</dbReference>
<comment type="cofactor">
    <cofactor evidence="1">
        <name>(R)-lipoate</name>
        <dbReference type="ChEBI" id="CHEBI:83088"/>
    </cofactor>
</comment>
<dbReference type="Gene3D" id="3.30.559.10">
    <property type="entry name" value="Chloramphenicol acetyltransferase-like domain"/>
    <property type="match status" value="1"/>
</dbReference>
<dbReference type="Pfam" id="PF02817">
    <property type="entry name" value="E3_binding"/>
    <property type="match status" value="1"/>
</dbReference>
<dbReference type="PROSITE" id="PS50968">
    <property type="entry name" value="BIOTINYL_LIPOYL"/>
    <property type="match status" value="1"/>
</dbReference>
<evidence type="ECO:0000256" key="1">
    <source>
        <dbReference type="ARBA" id="ARBA00001938"/>
    </source>
</evidence>
<protein>
    <submittedName>
        <fullName evidence="9">Branched-chain alpha-keto acid dehydrogenase subunit E2</fullName>
    </submittedName>
</protein>
<keyword evidence="5" id="KW-0012">Acyltransferase</keyword>
<dbReference type="Gene3D" id="2.40.50.100">
    <property type="match status" value="1"/>
</dbReference>
<dbReference type="SUPFAM" id="SSF51230">
    <property type="entry name" value="Single hybrid motif"/>
    <property type="match status" value="1"/>
</dbReference>
<accession>T1D8I5</accession>
<proteinExistence type="inferred from homology"/>
<feature type="non-terminal residue" evidence="9">
    <location>
        <position position="304"/>
    </location>
</feature>
<dbReference type="InterPro" id="IPR004167">
    <property type="entry name" value="PSBD"/>
</dbReference>
<evidence type="ECO:0000256" key="6">
    <source>
        <dbReference type="SAM" id="MobiDB-lite"/>
    </source>
</evidence>
<dbReference type="Gene3D" id="4.10.320.10">
    <property type="entry name" value="E3-binding domain"/>
    <property type="match status" value="1"/>
</dbReference>
<evidence type="ECO:0000256" key="4">
    <source>
        <dbReference type="ARBA" id="ARBA00022823"/>
    </source>
</evidence>
<dbReference type="PANTHER" id="PTHR43178:SF5">
    <property type="entry name" value="LIPOAMIDE ACYLTRANSFERASE COMPONENT OF BRANCHED-CHAIN ALPHA-KETO ACID DEHYDROGENASE COMPLEX, MITOCHONDRIAL"/>
    <property type="match status" value="1"/>
</dbReference>
<dbReference type="InterPro" id="IPR003016">
    <property type="entry name" value="2-oxoA_DH_lipoyl-BS"/>
</dbReference>
<dbReference type="InterPro" id="IPR036625">
    <property type="entry name" value="E3-bd_dom_sf"/>
</dbReference>
<dbReference type="EMBL" id="AUZY01000495">
    <property type="protein sequence ID" value="EQD78545.1"/>
    <property type="molecule type" value="Genomic_DNA"/>
</dbReference>
<evidence type="ECO:0000313" key="9">
    <source>
        <dbReference type="EMBL" id="EQD78545.1"/>
    </source>
</evidence>
<dbReference type="AlphaFoldDB" id="T1D8I5"/>
<keyword evidence="3" id="KW-0808">Transferase</keyword>
<dbReference type="Pfam" id="PF00198">
    <property type="entry name" value="2-oxoacid_dh"/>
    <property type="match status" value="1"/>
</dbReference>
<dbReference type="InterPro" id="IPR023213">
    <property type="entry name" value="CAT-like_dom_sf"/>
</dbReference>
<feature type="region of interest" description="Disordered" evidence="6">
    <location>
        <begin position="144"/>
        <end position="180"/>
    </location>
</feature>
<reference evidence="9" key="2">
    <citation type="journal article" date="2014" name="ISME J.">
        <title>Microbial stratification in low pH oxic and suboxic macroscopic growths along an acid mine drainage.</title>
        <authorList>
            <person name="Mendez-Garcia C."/>
            <person name="Mesa V."/>
            <person name="Sprenger R.R."/>
            <person name="Richter M."/>
            <person name="Diez M.S."/>
            <person name="Solano J."/>
            <person name="Bargiela R."/>
            <person name="Golyshina O.V."/>
            <person name="Manteca A."/>
            <person name="Ramos J.L."/>
            <person name="Gallego J.R."/>
            <person name="Llorente I."/>
            <person name="Martins Dos Santos V.A."/>
            <person name="Jensen O.N."/>
            <person name="Pelaez A.I."/>
            <person name="Sanchez J."/>
            <person name="Ferrer M."/>
        </authorList>
    </citation>
    <scope>NUCLEOTIDE SEQUENCE</scope>
</reference>
<reference evidence="9" key="1">
    <citation type="submission" date="2013-08" db="EMBL/GenBank/DDBJ databases">
        <authorList>
            <person name="Mendez C."/>
            <person name="Richter M."/>
            <person name="Ferrer M."/>
            <person name="Sanchez J."/>
        </authorList>
    </citation>
    <scope>NUCLEOTIDE SEQUENCE</scope>
</reference>